<keyword evidence="5" id="KW-1015">Disulfide bond</keyword>
<dbReference type="GO" id="GO:0005886">
    <property type="term" value="C:plasma membrane"/>
    <property type="evidence" value="ECO:0007669"/>
    <property type="project" value="TreeGrafter"/>
</dbReference>
<evidence type="ECO:0000256" key="1">
    <source>
        <dbReference type="ARBA" id="ARBA00004141"/>
    </source>
</evidence>
<dbReference type="GO" id="GO:0007189">
    <property type="term" value="P:adenylate cyclase-activating G protein-coupled receptor signaling pathway"/>
    <property type="evidence" value="ECO:0007669"/>
    <property type="project" value="TreeGrafter"/>
</dbReference>
<evidence type="ECO:0000259" key="7">
    <source>
        <dbReference type="PROSITE" id="PS50221"/>
    </source>
</evidence>
<feature type="non-terminal residue" evidence="9">
    <location>
        <position position="1"/>
    </location>
</feature>
<dbReference type="GO" id="GO:0016322">
    <property type="term" value="P:neuron remodeling"/>
    <property type="evidence" value="ECO:0007669"/>
    <property type="project" value="TreeGrafter"/>
</dbReference>
<feature type="domain" description="GAIN-B" evidence="7">
    <location>
        <begin position="1"/>
        <end position="91"/>
    </location>
</feature>
<feature type="transmembrane region" description="Helical" evidence="6">
    <location>
        <begin position="103"/>
        <end position="127"/>
    </location>
</feature>
<dbReference type="SMART" id="SM00303">
    <property type="entry name" value="GPS"/>
    <property type="match status" value="1"/>
</dbReference>
<proteinExistence type="predicted"/>
<sequence length="171" mass="18961">NHTAVSSKVIAVTVRPEPRITESHLEIELAHLANGTLSPYCALWDNSVMNDSWGTWSSKGCKTVLTDASHTKCLCDRVSTFAILAQQPREITMEYSAVPSVTLIIGCGLSCLALILLLVVYAILWSTSRYSRYIRSERSIILINFCLSIISSNLLILVGQTQTHNAWTDYI</sequence>
<feature type="transmembrane region" description="Helical" evidence="6">
    <location>
        <begin position="139"/>
        <end position="158"/>
    </location>
</feature>
<dbReference type="FunFam" id="2.60.220.50:FF:000027">
    <property type="entry name" value="Adhesion G protein-coupled receptor B3"/>
    <property type="match status" value="1"/>
</dbReference>
<dbReference type="KEGG" id="snh:120035432"/>
<dbReference type="PROSITE" id="PS50221">
    <property type="entry name" value="GAIN_B"/>
    <property type="match status" value="1"/>
</dbReference>
<dbReference type="Pfam" id="PF00002">
    <property type="entry name" value="7tm_2"/>
    <property type="match status" value="1"/>
</dbReference>
<keyword evidence="3 6" id="KW-1133">Transmembrane helix</keyword>
<evidence type="ECO:0000256" key="4">
    <source>
        <dbReference type="ARBA" id="ARBA00023136"/>
    </source>
</evidence>
<dbReference type="PANTHER" id="PTHR12011:SF40">
    <property type="entry name" value="ADHESION G PROTEIN-COUPLED RECEPTOR B3"/>
    <property type="match status" value="1"/>
</dbReference>
<keyword evidence="2 6" id="KW-0812">Transmembrane</keyword>
<dbReference type="Gene3D" id="2.60.220.50">
    <property type="match status" value="1"/>
</dbReference>
<dbReference type="AlphaFoldDB" id="A0A8U0Q7M4"/>
<evidence type="ECO:0000256" key="5">
    <source>
        <dbReference type="ARBA" id="ARBA00023157"/>
    </source>
</evidence>
<accession>A0A8U0Q7M4</accession>
<dbReference type="RefSeq" id="XP_038838105.1">
    <property type="nucleotide sequence ID" value="XM_038982177.1"/>
</dbReference>
<organism evidence="8 9">
    <name type="scientific">Salvelinus namaycush</name>
    <name type="common">Lake trout</name>
    <name type="synonym">Salmo namaycush</name>
    <dbReference type="NCBI Taxonomy" id="8040"/>
    <lineage>
        <taxon>Eukaryota</taxon>
        <taxon>Metazoa</taxon>
        <taxon>Chordata</taxon>
        <taxon>Craniata</taxon>
        <taxon>Vertebrata</taxon>
        <taxon>Euteleostomi</taxon>
        <taxon>Actinopterygii</taxon>
        <taxon>Neopterygii</taxon>
        <taxon>Teleostei</taxon>
        <taxon>Protacanthopterygii</taxon>
        <taxon>Salmoniformes</taxon>
        <taxon>Salmonidae</taxon>
        <taxon>Salmoninae</taxon>
        <taxon>Salvelinus</taxon>
    </lineage>
</organism>
<dbReference type="Gene3D" id="1.20.1070.10">
    <property type="entry name" value="Rhodopsin 7-helix transmembrane proteins"/>
    <property type="match status" value="1"/>
</dbReference>
<evidence type="ECO:0000313" key="9">
    <source>
        <dbReference type="RefSeq" id="XP_038838105.1"/>
    </source>
</evidence>
<evidence type="ECO:0000313" key="8">
    <source>
        <dbReference type="Proteomes" id="UP000808372"/>
    </source>
</evidence>
<keyword evidence="4 6" id="KW-0472">Membrane</keyword>
<evidence type="ECO:0000256" key="3">
    <source>
        <dbReference type="ARBA" id="ARBA00022989"/>
    </source>
</evidence>
<dbReference type="GO" id="GO:0043083">
    <property type="term" value="C:synaptic cleft"/>
    <property type="evidence" value="ECO:0007669"/>
    <property type="project" value="TreeGrafter"/>
</dbReference>
<evidence type="ECO:0000256" key="6">
    <source>
        <dbReference type="SAM" id="Phobius"/>
    </source>
</evidence>
<name>A0A8U0Q7M4_SALNM</name>
<comment type="subcellular location">
    <subcellularLocation>
        <location evidence="1">Membrane</location>
        <topology evidence="1">Multi-pass membrane protein</topology>
    </subcellularLocation>
</comment>
<dbReference type="InterPro" id="IPR000203">
    <property type="entry name" value="GPS"/>
</dbReference>
<dbReference type="GO" id="GO:0098794">
    <property type="term" value="C:postsynapse"/>
    <property type="evidence" value="ECO:0007669"/>
    <property type="project" value="TreeGrafter"/>
</dbReference>
<dbReference type="GeneID" id="120035432"/>
<keyword evidence="8" id="KW-1185">Reference proteome</keyword>
<dbReference type="Pfam" id="PF01825">
    <property type="entry name" value="GPS"/>
    <property type="match status" value="1"/>
</dbReference>
<dbReference type="PANTHER" id="PTHR12011">
    <property type="entry name" value="ADHESION G-PROTEIN COUPLED RECEPTOR"/>
    <property type="match status" value="1"/>
</dbReference>
<dbReference type="GO" id="GO:0004930">
    <property type="term" value="F:G protein-coupled receptor activity"/>
    <property type="evidence" value="ECO:0007669"/>
    <property type="project" value="InterPro"/>
</dbReference>
<dbReference type="InterPro" id="IPR000832">
    <property type="entry name" value="GPCR_2_secretin-like"/>
</dbReference>
<evidence type="ECO:0000256" key="2">
    <source>
        <dbReference type="ARBA" id="ARBA00022692"/>
    </source>
</evidence>
<dbReference type="Proteomes" id="UP000808372">
    <property type="component" value="Unplaced"/>
</dbReference>
<gene>
    <name evidence="9" type="primary">LOC120035432</name>
</gene>
<dbReference type="InterPro" id="IPR046338">
    <property type="entry name" value="GAIN_dom_sf"/>
</dbReference>
<dbReference type="InterPro" id="IPR057244">
    <property type="entry name" value="GAIN_B"/>
</dbReference>
<protein>
    <submittedName>
        <fullName evidence="9">Adhesion G protein-coupled receptor B3-like</fullName>
    </submittedName>
</protein>
<reference evidence="9" key="1">
    <citation type="submission" date="2025-08" db="UniProtKB">
        <authorList>
            <consortium name="RefSeq"/>
        </authorList>
    </citation>
    <scope>IDENTIFICATION</scope>
    <source>
        <tissue evidence="9">White muscle</tissue>
    </source>
</reference>